<keyword evidence="8" id="KW-0067">ATP-binding</keyword>
<evidence type="ECO:0000256" key="4">
    <source>
        <dbReference type="ARBA" id="ARBA00019824"/>
    </source>
</evidence>
<feature type="compositionally biased region" description="Polar residues" evidence="9">
    <location>
        <begin position="50"/>
        <end position="59"/>
    </location>
</feature>
<evidence type="ECO:0000256" key="2">
    <source>
        <dbReference type="ARBA" id="ARBA00011003"/>
    </source>
</evidence>
<keyword evidence="12" id="KW-1185">Reference proteome</keyword>
<reference evidence="11" key="1">
    <citation type="journal article" date="2020" name="Stud. Mycol.">
        <title>101 Dothideomycetes genomes: a test case for predicting lifestyles and emergence of pathogens.</title>
        <authorList>
            <person name="Haridas S."/>
            <person name="Albert R."/>
            <person name="Binder M."/>
            <person name="Bloem J."/>
            <person name="Labutti K."/>
            <person name="Salamov A."/>
            <person name="Andreopoulos B."/>
            <person name="Baker S."/>
            <person name="Barry K."/>
            <person name="Bills G."/>
            <person name="Bluhm B."/>
            <person name="Cannon C."/>
            <person name="Castanera R."/>
            <person name="Culley D."/>
            <person name="Daum C."/>
            <person name="Ezra D."/>
            <person name="Gonzalez J."/>
            <person name="Henrissat B."/>
            <person name="Kuo A."/>
            <person name="Liang C."/>
            <person name="Lipzen A."/>
            <person name="Lutzoni F."/>
            <person name="Magnuson J."/>
            <person name="Mondo S."/>
            <person name="Nolan M."/>
            <person name="Ohm R."/>
            <person name="Pangilinan J."/>
            <person name="Park H.-J."/>
            <person name="Ramirez L."/>
            <person name="Alfaro M."/>
            <person name="Sun H."/>
            <person name="Tritt A."/>
            <person name="Yoshinaga Y."/>
            <person name="Zwiers L.-H."/>
            <person name="Turgeon B."/>
            <person name="Goodwin S."/>
            <person name="Spatafora J."/>
            <person name="Crous P."/>
            <person name="Grigoriev I."/>
        </authorList>
    </citation>
    <scope>NUCLEOTIDE SEQUENCE</scope>
    <source>
        <strain evidence="11">CBS 122368</strain>
    </source>
</reference>
<evidence type="ECO:0000256" key="8">
    <source>
        <dbReference type="ARBA" id="ARBA00022840"/>
    </source>
</evidence>
<evidence type="ECO:0000313" key="11">
    <source>
        <dbReference type="EMBL" id="KAF2242026.1"/>
    </source>
</evidence>
<evidence type="ECO:0000256" key="3">
    <source>
        <dbReference type="ARBA" id="ARBA00018706"/>
    </source>
</evidence>
<dbReference type="SUPFAM" id="SSF52540">
    <property type="entry name" value="P-loop containing nucleoside triphosphate hydrolases"/>
    <property type="match status" value="1"/>
</dbReference>
<dbReference type="AlphaFoldDB" id="A0A6A6HVA3"/>
<evidence type="ECO:0000256" key="7">
    <source>
        <dbReference type="ARBA" id="ARBA00022777"/>
    </source>
</evidence>
<sequence>MPGKRKRGQETPATAPIQAPSSFNGGPISAIAAARLKAAVPVTAIDGANETPSSPLAESTDSESGELEPEDSTPIAHQNFKLCTWRDAGSNVLSESDDELTIVLDKHSTISFIGCYDFKVLKGAVNVNGANLGAGPRQGTSARSRRVFVPSTHPVTKVRGLDRENHIQFLSCKEPTPLAAISPLFANLWNGNPNKGTRRSFALITESDADPLKRPVDPENAPEDWIRAVEDCAATPSVTLITGPPLSGKSTFAKRLLNRYLTGLGKTARALLAVCYLDLDPSKPEYTPHGQASLALVREPNFGSSFTHPSPIPGAEGTNETISAHPVPVRGLVNYEDYFMSCIEDLFRTYQSLQTPDPIPLIINTPPSLYTTHFPLLTNLLSLLKPCHLIHLGNTAAIDQPTALKLDTLQTTISKLGTTLHELTAQGPPTQPSLTDANLRAMHMQSYFHLASLKQPPPSAHGPPQLTWTPRPLSTLTPWEFHYEETPTHTQDLLGFLLLAEPIAPSHLLTALNGSIVHILETTDPDISRSRGPALPRTGKYRLPYFAPSKDTRTMQPLDPRTSRLVCTALIRGFEPQERIVQVLVPRTHDGLVRTLRPENTVFVAGCCDMPEWAYVEDAYAQLSDTAALRRTQGGGRFIGDDSAMMMEGMETPMPPWVERESVVQGMGYLNAVRRVRKFHQ</sequence>
<evidence type="ECO:0000313" key="12">
    <source>
        <dbReference type="Proteomes" id="UP000800094"/>
    </source>
</evidence>
<dbReference type="InterPro" id="IPR032319">
    <property type="entry name" value="CLP1_P"/>
</dbReference>
<dbReference type="Pfam" id="PF16575">
    <property type="entry name" value="CLP1_P"/>
    <property type="match status" value="1"/>
</dbReference>
<comment type="function">
    <text evidence="1">Polynucleotide 5'-kinase involved in rRNA processing.</text>
</comment>
<dbReference type="Proteomes" id="UP000800094">
    <property type="component" value="Unassembled WGS sequence"/>
</dbReference>
<feature type="region of interest" description="Disordered" evidence="9">
    <location>
        <begin position="45"/>
        <end position="75"/>
    </location>
</feature>
<evidence type="ECO:0000256" key="1">
    <source>
        <dbReference type="ARBA" id="ARBA00003798"/>
    </source>
</evidence>
<dbReference type="GO" id="GO:0000448">
    <property type="term" value="P:cleavage in ITS2 between 5.8S rRNA and LSU-rRNA of tricistronic rRNA transcript (SSU-rRNA, 5.8S rRNA, LSU-rRNA)"/>
    <property type="evidence" value="ECO:0007669"/>
    <property type="project" value="TreeGrafter"/>
</dbReference>
<name>A0A6A6HVA3_9PLEO</name>
<dbReference type="GO" id="GO:0005524">
    <property type="term" value="F:ATP binding"/>
    <property type="evidence" value="ECO:0007669"/>
    <property type="project" value="UniProtKB-KW"/>
</dbReference>
<comment type="similarity">
    <text evidence="2">Belongs to the Clp1 family. NOL9/GRC3 subfamily.</text>
</comment>
<dbReference type="EMBL" id="ML987209">
    <property type="protein sequence ID" value="KAF2242026.1"/>
    <property type="molecule type" value="Genomic_DNA"/>
</dbReference>
<dbReference type="GO" id="GO:0051731">
    <property type="term" value="F:polynucleotide 5'-hydroxyl-kinase activity"/>
    <property type="evidence" value="ECO:0007669"/>
    <property type="project" value="InterPro"/>
</dbReference>
<evidence type="ECO:0000256" key="5">
    <source>
        <dbReference type="ARBA" id="ARBA00022679"/>
    </source>
</evidence>
<evidence type="ECO:0000259" key="10">
    <source>
        <dbReference type="Pfam" id="PF16575"/>
    </source>
</evidence>
<keyword evidence="6" id="KW-0547">Nucleotide-binding</keyword>
<dbReference type="GeneID" id="54589326"/>
<gene>
    <name evidence="11" type="ORF">BU26DRAFT_610402</name>
</gene>
<keyword evidence="7" id="KW-0418">Kinase</keyword>
<protein>
    <recommendedName>
        <fullName evidence="4">Polynucleotide 5'-hydroxyl-kinase GRC3</fullName>
    </recommendedName>
    <alternativeName>
        <fullName evidence="3">Polynucleotide 5'-hydroxyl-kinase grc3</fullName>
    </alternativeName>
</protein>
<dbReference type="InterPro" id="IPR027417">
    <property type="entry name" value="P-loop_NTPase"/>
</dbReference>
<dbReference type="GO" id="GO:0005634">
    <property type="term" value="C:nucleus"/>
    <property type="evidence" value="ECO:0007669"/>
    <property type="project" value="TreeGrafter"/>
</dbReference>
<dbReference type="PANTHER" id="PTHR12755:SF3">
    <property type="entry name" value="POLYNUCLEOTIDE 5'-HYDROXYL-KINASE NOL9"/>
    <property type="match status" value="1"/>
</dbReference>
<keyword evidence="5" id="KW-0808">Transferase</keyword>
<feature type="compositionally biased region" description="Acidic residues" evidence="9">
    <location>
        <begin position="60"/>
        <end position="71"/>
    </location>
</feature>
<dbReference type="OrthoDB" id="4054781at2759"/>
<evidence type="ECO:0000256" key="6">
    <source>
        <dbReference type="ARBA" id="ARBA00022741"/>
    </source>
</evidence>
<evidence type="ECO:0000256" key="9">
    <source>
        <dbReference type="SAM" id="MobiDB-lite"/>
    </source>
</evidence>
<proteinExistence type="inferred from homology"/>
<dbReference type="PANTHER" id="PTHR12755">
    <property type="entry name" value="CLEAVAGE/POLYADENYLATION FACTOR IA SUBUNIT CLP1P"/>
    <property type="match status" value="1"/>
</dbReference>
<accession>A0A6A6HVA3</accession>
<organism evidence="11 12">
    <name type="scientific">Trematosphaeria pertusa</name>
    <dbReference type="NCBI Taxonomy" id="390896"/>
    <lineage>
        <taxon>Eukaryota</taxon>
        <taxon>Fungi</taxon>
        <taxon>Dikarya</taxon>
        <taxon>Ascomycota</taxon>
        <taxon>Pezizomycotina</taxon>
        <taxon>Dothideomycetes</taxon>
        <taxon>Pleosporomycetidae</taxon>
        <taxon>Pleosporales</taxon>
        <taxon>Massarineae</taxon>
        <taxon>Trematosphaeriaceae</taxon>
        <taxon>Trematosphaeria</taxon>
    </lineage>
</organism>
<dbReference type="InterPro" id="IPR045116">
    <property type="entry name" value="Clp1/Grc3"/>
</dbReference>
<dbReference type="Gene3D" id="3.40.50.300">
    <property type="entry name" value="P-loop containing nucleotide triphosphate hydrolases"/>
    <property type="match status" value="1"/>
</dbReference>
<dbReference type="RefSeq" id="XP_033677030.1">
    <property type="nucleotide sequence ID" value="XM_033835996.1"/>
</dbReference>
<feature type="region of interest" description="Disordered" evidence="9">
    <location>
        <begin position="1"/>
        <end position="24"/>
    </location>
</feature>
<feature type="domain" description="Clp1 P-loop" evidence="10">
    <location>
        <begin position="243"/>
        <end position="449"/>
    </location>
</feature>